<evidence type="ECO:0000256" key="2">
    <source>
        <dbReference type="SAM" id="SignalP"/>
    </source>
</evidence>
<feature type="signal peptide" evidence="2">
    <location>
        <begin position="1"/>
        <end position="16"/>
    </location>
</feature>
<dbReference type="GO" id="GO:0008199">
    <property type="term" value="F:ferric iron binding"/>
    <property type="evidence" value="ECO:0007669"/>
    <property type="project" value="InterPro"/>
</dbReference>
<dbReference type="GO" id="GO:0016702">
    <property type="term" value="F:oxidoreductase activity, acting on single donors with incorporation of molecular oxygen, incorporation of two atoms of oxygen"/>
    <property type="evidence" value="ECO:0007669"/>
    <property type="project" value="InterPro"/>
</dbReference>
<evidence type="ECO:0000313" key="5">
    <source>
        <dbReference type="Proteomes" id="UP000799640"/>
    </source>
</evidence>
<dbReference type="InterPro" id="IPR015889">
    <property type="entry name" value="Intradiol_dOase_core"/>
</dbReference>
<dbReference type="Gene3D" id="2.60.130.10">
    <property type="entry name" value="Aromatic compound dioxygenase"/>
    <property type="match status" value="1"/>
</dbReference>
<dbReference type="OrthoDB" id="121380at2759"/>
<evidence type="ECO:0000313" key="4">
    <source>
        <dbReference type="EMBL" id="KAF2403110.1"/>
    </source>
</evidence>
<dbReference type="AlphaFoldDB" id="A0A6G1I4A0"/>
<feature type="chain" id="PRO_5026284263" evidence="2">
    <location>
        <begin position="17"/>
        <end position="400"/>
    </location>
</feature>
<accession>A0A6G1I4A0</accession>
<name>A0A6G1I4A0_9PEZI</name>
<sequence>MVLLNLLVLGAGLAAAHPGHDGTAEMRERAAYMATLEKSDLVHCASKLASRGEMQRTVERRREMLRHLRQKRGLDPDAPHLRPRQVTAGPLAKTHKSDLKIPGLGLSSGFDVDWALLGQNKTTILSPEVTEGPYYIAGEFIRRDIREKEPGVALHLDVQIIDMKSCTPVPGIAVDLWHANSSGVYSGIGGFGNGNAADTSNLQNKALRGIQVSDKQGAVVFQTVMPGHYMGRTNHVHVMTQLNVTINPNNTISGGRVAHVGQLYFDQALLDAVSAIPPYSTNKNQRMLNAQDFLVQQGSAGGSDPVVEYVLLGNTLADGIFAWSNFGIDASANRRVMAAATCGADGCKAAPNPFGALGDALGALFGGFFGKGGPPKGPKGQGGPKGMNPQGMAPPAPPAL</sequence>
<protein>
    <submittedName>
        <fullName evidence="4">Aromatic compound dioxygenase</fullName>
    </submittedName>
</protein>
<feature type="compositionally biased region" description="Gly residues" evidence="1">
    <location>
        <begin position="372"/>
        <end position="385"/>
    </location>
</feature>
<dbReference type="CDD" id="cd03457">
    <property type="entry name" value="intradiol_dioxygenase_like"/>
    <property type="match status" value="1"/>
</dbReference>
<keyword evidence="5" id="KW-1185">Reference proteome</keyword>
<dbReference type="EMBL" id="ML996690">
    <property type="protein sequence ID" value="KAF2403110.1"/>
    <property type="molecule type" value="Genomic_DNA"/>
</dbReference>
<evidence type="ECO:0000259" key="3">
    <source>
        <dbReference type="Pfam" id="PF00775"/>
    </source>
</evidence>
<dbReference type="InterPro" id="IPR000627">
    <property type="entry name" value="Intradiol_dOase_C"/>
</dbReference>
<keyword evidence="4" id="KW-0560">Oxidoreductase</keyword>
<proteinExistence type="predicted"/>
<dbReference type="SUPFAM" id="SSF49482">
    <property type="entry name" value="Aromatic compound dioxygenase"/>
    <property type="match status" value="1"/>
</dbReference>
<dbReference type="PANTHER" id="PTHR34315:SF1">
    <property type="entry name" value="INTRADIOL RING-CLEAVAGE DIOXYGENASES DOMAIN-CONTAINING PROTEIN-RELATED"/>
    <property type="match status" value="1"/>
</dbReference>
<dbReference type="PANTHER" id="PTHR34315">
    <property type="match status" value="1"/>
</dbReference>
<feature type="domain" description="Intradiol ring-cleavage dioxygenases" evidence="3">
    <location>
        <begin position="131"/>
        <end position="234"/>
    </location>
</feature>
<organism evidence="4 5">
    <name type="scientific">Trichodelitschia bisporula</name>
    <dbReference type="NCBI Taxonomy" id="703511"/>
    <lineage>
        <taxon>Eukaryota</taxon>
        <taxon>Fungi</taxon>
        <taxon>Dikarya</taxon>
        <taxon>Ascomycota</taxon>
        <taxon>Pezizomycotina</taxon>
        <taxon>Dothideomycetes</taxon>
        <taxon>Dothideomycetes incertae sedis</taxon>
        <taxon>Phaeotrichales</taxon>
        <taxon>Phaeotrichaceae</taxon>
        <taxon>Trichodelitschia</taxon>
    </lineage>
</organism>
<dbReference type="Pfam" id="PF00775">
    <property type="entry name" value="Dioxygenase_C"/>
    <property type="match status" value="1"/>
</dbReference>
<evidence type="ECO:0000256" key="1">
    <source>
        <dbReference type="SAM" id="MobiDB-lite"/>
    </source>
</evidence>
<keyword evidence="2" id="KW-0732">Signal</keyword>
<feature type="region of interest" description="Disordered" evidence="1">
    <location>
        <begin position="372"/>
        <end position="400"/>
    </location>
</feature>
<dbReference type="Proteomes" id="UP000799640">
    <property type="component" value="Unassembled WGS sequence"/>
</dbReference>
<gene>
    <name evidence="4" type="ORF">EJ06DRAFT_320310</name>
</gene>
<keyword evidence="4" id="KW-0223">Dioxygenase</keyword>
<reference evidence="4" key="1">
    <citation type="journal article" date="2020" name="Stud. Mycol.">
        <title>101 Dothideomycetes genomes: a test case for predicting lifestyles and emergence of pathogens.</title>
        <authorList>
            <person name="Haridas S."/>
            <person name="Albert R."/>
            <person name="Binder M."/>
            <person name="Bloem J."/>
            <person name="Labutti K."/>
            <person name="Salamov A."/>
            <person name="Andreopoulos B."/>
            <person name="Baker S."/>
            <person name="Barry K."/>
            <person name="Bills G."/>
            <person name="Bluhm B."/>
            <person name="Cannon C."/>
            <person name="Castanera R."/>
            <person name="Culley D."/>
            <person name="Daum C."/>
            <person name="Ezra D."/>
            <person name="Gonzalez J."/>
            <person name="Henrissat B."/>
            <person name="Kuo A."/>
            <person name="Liang C."/>
            <person name="Lipzen A."/>
            <person name="Lutzoni F."/>
            <person name="Magnuson J."/>
            <person name="Mondo S."/>
            <person name="Nolan M."/>
            <person name="Ohm R."/>
            <person name="Pangilinan J."/>
            <person name="Park H.-J."/>
            <person name="Ramirez L."/>
            <person name="Alfaro M."/>
            <person name="Sun H."/>
            <person name="Tritt A."/>
            <person name="Yoshinaga Y."/>
            <person name="Zwiers L.-H."/>
            <person name="Turgeon B."/>
            <person name="Goodwin S."/>
            <person name="Spatafora J."/>
            <person name="Crous P."/>
            <person name="Grigoriev I."/>
        </authorList>
    </citation>
    <scope>NUCLEOTIDE SEQUENCE</scope>
    <source>
        <strain evidence="4">CBS 262.69</strain>
    </source>
</reference>